<keyword evidence="2 5" id="KW-0645">Protease</keyword>
<accession>A0A9D0ZNZ1</accession>
<dbReference type="InterPro" id="IPR029045">
    <property type="entry name" value="ClpP/crotonase-like_dom_sf"/>
</dbReference>
<organism evidence="8 9">
    <name type="scientific">Candidatus Pullichristensenella stercorigallinarum</name>
    <dbReference type="NCBI Taxonomy" id="2840909"/>
    <lineage>
        <taxon>Bacteria</taxon>
        <taxon>Bacillati</taxon>
        <taxon>Bacillota</taxon>
        <taxon>Clostridia</taxon>
        <taxon>Candidatus Pullichristensenella</taxon>
    </lineage>
</organism>
<dbReference type="Pfam" id="PF17820">
    <property type="entry name" value="PDZ_6"/>
    <property type="match status" value="1"/>
</dbReference>
<dbReference type="SUPFAM" id="SSF52096">
    <property type="entry name" value="ClpP/crotonase"/>
    <property type="match status" value="1"/>
</dbReference>
<dbReference type="InterPro" id="IPR001478">
    <property type="entry name" value="PDZ"/>
</dbReference>
<dbReference type="AlphaFoldDB" id="A0A9D0ZNZ1"/>
<dbReference type="Gene3D" id="3.30.750.44">
    <property type="match status" value="1"/>
</dbReference>
<evidence type="ECO:0000256" key="4">
    <source>
        <dbReference type="ARBA" id="ARBA00022825"/>
    </source>
</evidence>
<evidence type="ECO:0000256" key="2">
    <source>
        <dbReference type="ARBA" id="ARBA00022670"/>
    </source>
</evidence>
<keyword evidence="4 5" id="KW-0720">Serine protease</keyword>
<dbReference type="CDD" id="cd07560">
    <property type="entry name" value="Peptidase_S41_CPP"/>
    <property type="match status" value="1"/>
</dbReference>
<dbReference type="SUPFAM" id="SSF50156">
    <property type="entry name" value="PDZ domain-like"/>
    <property type="match status" value="1"/>
</dbReference>
<dbReference type="Gene3D" id="3.90.226.10">
    <property type="entry name" value="2-enoyl-CoA Hydratase, Chain A, domain 1"/>
    <property type="match status" value="1"/>
</dbReference>
<evidence type="ECO:0000256" key="3">
    <source>
        <dbReference type="ARBA" id="ARBA00022801"/>
    </source>
</evidence>
<dbReference type="GO" id="GO:0004175">
    <property type="term" value="F:endopeptidase activity"/>
    <property type="evidence" value="ECO:0007669"/>
    <property type="project" value="TreeGrafter"/>
</dbReference>
<evidence type="ECO:0000256" key="1">
    <source>
        <dbReference type="ARBA" id="ARBA00009179"/>
    </source>
</evidence>
<dbReference type="GO" id="GO:0006508">
    <property type="term" value="P:proteolysis"/>
    <property type="evidence" value="ECO:0007669"/>
    <property type="project" value="UniProtKB-KW"/>
</dbReference>
<dbReference type="InterPro" id="IPR041489">
    <property type="entry name" value="PDZ_6"/>
</dbReference>
<gene>
    <name evidence="8" type="ORF">IAA52_13055</name>
</gene>
<dbReference type="GO" id="GO:0030288">
    <property type="term" value="C:outer membrane-bounded periplasmic space"/>
    <property type="evidence" value="ECO:0007669"/>
    <property type="project" value="TreeGrafter"/>
</dbReference>
<comment type="similarity">
    <text evidence="1 5">Belongs to the peptidase S41A family.</text>
</comment>
<keyword evidence="6" id="KW-0732">Signal</keyword>
<feature type="signal peptide" evidence="6">
    <location>
        <begin position="1"/>
        <end position="21"/>
    </location>
</feature>
<protein>
    <submittedName>
        <fullName evidence="8">S41 family peptidase</fullName>
    </submittedName>
</protein>
<dbReference type="PANTHER" id="PTHR32060">
    <property type="entry name" value="TAIL-SPECIFIC PROTEASE"/>
    <property type="match status" value="1"/>
</dbReference>
<evidence type="ECO:0000313" key="9">
    <source>
        <dbReference type="Proteomes" id="UP000824260"/>
    </source>
</evidence>
<dbReference type="InterPro" id="IPR036034">
    <property type="entry name" value="PDZ_sf"/>
</dbReference>
<dbReference type="InterPro" id="IPR004447">
    <property type="entry name" value="Peptidase_S41A"/>
</dbReference>
<dbReference type="Pfam" id="PF03572">
    <property type="entry name" value="Peptidase_S41"/>
    <property type="match status" value="1"/>
</dbReference>
<dbReference type="NCBIfam" id="TIGR00225">
    <property type="entry name" value="prc"/>
    <property type="match status" value="1"/>
</dbReference>
<feature type="chain" id="PRO_5038766696" evidence="6">
    <location>
        <begin position="22"/>
        <end position="400"/>
    </location>
</feature>
<dbReference type="Pfam" id="PF22694">
    <property type="entry name" value="CtpB_N-like"/>
    <property type="match status" value="1"/>
</dbReference>
<sequence>MFKRQVSLLTCICLLLIVAMSASTLTLVFTGSSPAAQMAADSPFARAEEILEIVERDYYQEVDEEALTTAAIQGMLASLGDPYTFYYTNEAYQAMNEETTGQYSGVGMLVGETAQGTLEVMRVFRDSPAETAGIQAGDVLVSIDGTPVSGETPLGLSAASDLLKGDGLTPVEVEISREGKTLSFTIQRGDVNINYVEYSVLEGNVGYLSIYQFTGDDVEGVKEAISAFQEAGVSALVVDVRSNPGGLLDDVVEICDMLLPEGLIVYTENRQGVREEYYADAEYWDVPMAVLVNGESASASEIFAAAVQDTGRGVVVGETTYGKGIVQTLYSFSEGDGVQLTTSAYYTPSGASIHGQGVTPDIEVALAADASVVYHAPDAETDAQLRAALEALAGSAGSAG</sequence>
<comment type="caution">
    <text evidence="8">The sequence shown here is derived from an EMBL/GenBank/DDBJ whole genome shotgun (WGS) entry which is preliminary data.</text>
</comment>
<dbReference type="InterPro" id="IPR005151">
    <property type="entry name" value="Tail-specific_protease"/>
</dbReference>
<reference evidence="8" key="2">
    <citation type="journal article" date="2021" name="PeerJ">
        <title>Extensive microbial diversity within the chicken gut microbiome revealed by metagenomics and culture.</title>
        <authorList>
            <person name="Gilroy R."/>
            <person name="Ravi A."/>
            <person name="Getino M."/>
            <person name="Pursley I."/>
            <person name="Horton D.L."/>
            <person name="Alikhan N.F."/>
            <person name="Baker D."/>
            <person name="Gharbi K."/>
            <person name="Hall N."/>
            <person name="Watson M."/>
            <person name="Adriaenssens E.M."/>
            <person name="Foster-Nyarko E."/>
            <person name="Jarju S."/>
            <person name="Secka A."/>
            <person name="Antonio M."/>
            <person name="Oren A."/>
            <person name="Chaudhuri R.R."/>
            <person name="La Ragione R."/>
            <person name="Hildebrand F."/>
            <person name="Pallen M.J."/>
        </authorList>
    </citation>
    <scope>NUCLEOTIDE SEQUENCE</scope>
    <source>
        <strain evidence="8">ChiSjej6B24-2974</strain>
    </source>
</reference>
<evidence type="ECO:0000256" key="6">
    <source>
        <dbReference type="SAM" id="SignalP"/>
    </source>
</evidence>
<name>A0A9D0ZNZ1_9FIRM</name>
<dbReference type="EMBL" id="DVFZ01000122">
    <property type="protein sequence ID" value="HIQ84012.1"/>
    <property type="molecule type" value="Genomic_DNA"/>
</dbReference>
<feature type="domain" description="PDZ" evidence="7">
    <location>
        <begin position="92"/>
        <end position="152"/>
    </location>
</feature>
<dbReference type="SMART" id="SM00245">
    <property type="entry name" value="TSPc"/>
    <property type="match status" value="1"/>
</dbReference>
<dbReference type="CDD" id="cd06782">
    <property type="entry name" value="cpPDZ_CPP-like"/>
    <property type="match status" value="1"/>
</dbReference>
<evidence type="ECO:0000256" key="5">
    <source>
        <dbReference type="RuleBase" id="RU004404"/>
    </source>
</evidence>
<dbReference type="Gene3D" id="2.30.42.10">
    <property type="match status" value="1"/>
</dbReference>
<dbReference type="SMART" id="SM00228">
    <property type="entry name" value="PDZ"/>
    <property type="match status" value="1"/>
</dbReference>
<keyword evidence="3 5" id="KW-0378">Hydrolase</keyword>
<reference evidence="8" key="1">
    <citation type="submission" date="2020-10" db="EMBL/GenBank/DDBJ databases">
        <authorList>
            <person name="Gilroy R."/>
        </authorList>
    </citation>
    <scope>NUCLEOTIDE SEQUENCE</scope>
    <source>
        <strain evidence="8">ChiSjej6B24-2974</strain>
    </source>
</reference>
<dbReference type="PROSITE" id="PS50106">
    <property type="entry name" value="PDZ"/>
    <property type="match status" value="1"/>
</dbReference>
<dbReference type="GO" id="GO:0008236">
    <property type="term" value="F:serine-type peptidase activity"/>
    <property type="evidence" value="ECO:0007669"/>
    <property type="project" value="UniProtKB-KW"/>
</dbReference>
<dbReference type="GO" id="GO:0007165">
    <property type="term" value="P:signal transduction"/>
    <property type="evidence" value="ECO:0007669"/>
    <property type="project" value="TreeGrafter"/>
</dbReference>
<evidence type="ECO:0000259" key="7">
    <source>
        <dbReference type="PROSITE" id="PS50106"/>
    </source>
</evidence>
<evidence type="ECO:0000313" key="8">
    <source>
        <dbReference type="EMBL" id="HIQ84012.1"/>
    </source>
</evidence>
<proteinExistence type="inferred from homology"/>
<dbReference type="Proteomes" id="UP000824260">
    <property type="component" value="Unassembled WGS sequence"/>
</dbReference>
<dbReference type="InterPro" id="IPR055210">
    <property type="entry name" value="CtpA/B_N"/>
</dbReference>
<dbReference type="PANTHER" id="PTHR32060:SF30">
    <property type="entry name" value="CARBOXY-TERMINAL PROCESSING PROTEASE CTPA"/>
    <property type="match status" value="1"/>
</dbReference>